<dbReference type="KEGG" id="crs:FQB35_07555"/>
<evidence type="ECO:0000313" key="2">
    <source>
        <dbReference type="Proteomes" id="UP000324646"/>
    </source>
</evidence>
<dbReference type="RefSeq" id="WP_148809395.1">
    <property type="nucleotide sequence ID" value="NZ_CP042243.1"/>
</dbReference>
<keyword evidence="2" id="KW-1185">Reference proteome</keyword>
<proteinExistence type="predicted"/>
<name>A0A5C0SDR3_CRATE</name>
<dbReference type="Proteomes" id="UP000324646">
    <property type="component" value="Chromosome"/>
</dbReference>
<dbReference type="AlphaFoldDB" id="A0A5C0SDR3"/>
<accession>A0A5C0SDR3</accession>
<organism evidence="1 2">
    <name type="scientific">Crassaminicella thermophila</name>
    <dbReference type="NCBI Taxonomy" id="2599308"/>
    <lineage>
        <taxon>Bacteria</taxon>
        <taxon>Bacillati</taxon>
        <taxon>Bacillota</taxon>
        <taxon>Clostridia</taxon>
        <taxon>Eubacteriales</taxon>
        <taxon>Clostridiaceae</taxon>
        <taxon>Crassaminicella</taxon>
    </lineage>
</organism>
<sequence>MKIVPDVVGFPLEKAINLCKLSEIQISIKKTQSPKMLEEAGECRVIKQENIDKYIELIVSYF</sequence>
<protein>
    <submittedName>
        <fullName evidence="1">Uncharacterized protein</fullName>
    </submittedName>
</protein>
<evidence type="ECO:0000313" key="1">
    <source>
        <dbReference type="EMBL" id="QEK12240.1"/>
    </source>
</evidence>
<dbReference type="EMBL" id="CP042243">
    <property type="protein sequence ID" value="QEK12240.1"/>
    <property type="molecule type" value="Genomic_DNA"/>
</dbReference>
<gene>
    <name evidence="1" type="ORF">FQB35_07555</name>
</gene>
<reference evidence="1 2" key="1">
    <citation type="submission" date="2019-07" db="EMBL/GenBank/DDBJ databases">
        <title>Complete genome of Crassaminicella thermophila SY095.</title>
        <authorList>
            <person name="Li X."/>
        </authorList>
    </citation>
    <scope>NUCLEOTIDE SEQUENCE [LARGE SCALE GENOMIC DNA]</scope>
    <source>
        <strain evidence="1 2">SY095</strain>
    </source>
</reference>
<dbReference type="OrthoDB" id="1955170at2"/>